<evidence type="ECO:0008006" key="6">
    <source>
        <dbReference type="Google" id="ProtNLM"/>
    </source>
</evidence>
<evidence type="ECO:0000256" key="1">
    <source>
        <dbReference type="SAM" id="MobiDB-lite"/>
    </source>
</evidence>
<sequence>MLSKTLKAFSFCVPCIVSISSGNAQSSGAVFVGSLGGVEVQVQGDKALFESNGLLRETNPLSQAMKERGVQKIGVEKDKIEIYKYKTNEPKIIHFLLPFEPTPTATGIQIIDQTKGLQLLNSSVIELASTVLSQTVVLATPTLTSPTEYNTKTINPPEIGLYKETEKTFHATTSVPMSPPSSSFAPDGSYIDLDFETSDTIRVYPKGKDGSSVSGFFEQIIRKAPDSHGGKTDNGEHQKKQTVSSSTQSSATHSDGSITGSSIVSSATVASLSTPMLEQEVSAPTEELAGTSKEPSEFKFVKYHSIENSSHEKARNAILERLKEMKDNGSPVVQWVAQEKIDGSNYSFWTDGKKVRVAKRTGWIVEGDHFFDDSAIYEKYHQNILDMFKKYCEEGDTLTVTGELYGGNIQKRIFYQQGFDFAAFDIFFNNRKIDYNKFIEWTSATEIPIAKEVRIFDSFEEALAFNPVFQSLHGPIEKDQNAEGVVIKPVQPLFLKNRKHIILKIINPDFCETGNRKEKPVKNMDTAISEDNQHVLDALIAEITEARLLSVRSKVGPITEKNIKKINGMFIRDAIDEYNKKNEKPPKEQVNNDRQWKLILTKLGKKAQELIKDHPDLEEQ</sequence>
<feature type="domain" description="RNA ligase" evidence="2">
    <location>
        <begin position="334"/>
        <end position="505"/>
    </location>
</feature>
<dbReference type="Gene3D" id="3.30.470.30">
    <property type="entry name" value="DNA ligase/mRNA capping enzyme"/>
    <property type="match status" value="1"/>
</dbReference>
<dbReference type="Proteomes" id="UP001163255">
    <property type="component" value="Chromosome"/>
</dbReference>
<name>A0ABY6GNX5_9GAMM</name>
<feature type="domain" description="RNA ligase 2 C-terminal" evidence="3">
    <location>
        <begin position="529"/>
        <end position="608"/>
    </location>
</feature>
<dbReference type="InterPro" id="IPR021122">
    <property type="entry name" value="RNA_ligase_dom_REL/Rnl2"/>
</dbReference>
<proteinExistence type="predicted"/>
<organism evidence="4 5">
    <name type="scientific">Endozoicomonas euniceicola</name>
    <dbReference type="NCBI Taxonomy" id="1234143"/>
    <lineage>
        <taxon>Bacteria</taxon>
        <taxon>Pseudomonadati</taxon>
        <taxon>Pseudomonadota</taxon>
        <taxon>Gammaproteobacteria</taxon>
        <taxon>Oceanospirillales</taxon>
        <taxon>Endozoicomonadaceae</taxon>
        <taxon>Endozoicomonas</taxon>
    </lineage>
</organism>
<dbReference type="Gene3D" id="3.30.1490.70">
    <property type="match status" value="1"/>
</dbReference>
<reference evidence="4" key="1">
    <citation type="submission" date="2022-10" db="EMBL/GenBank/DDBJ databases">
        <title>Completed Genome Sequence of two octocoral isolated bacterium, Endozoicomonas euniceicola EF212T and Endozoicomonas gorgoniicola PS125T.</title>
        <authorList>
            <person name="Chiou Y.-J."/>
            <person name="Chen Y.-H."/>
        </authorList>
    </citation>
    <scope>NUCLEOTIDE SEQUENCE</scope>
    <source>
        <strain evidence="4">EF212</strain>
    </source>
</reference>
<accession>A0ABY6GNX5</accession>
<dbReference type="Pfam" id="PF09414">
    <property type="entry name" value="RNA_ligase"/>
    <property type="match status" value="1"/>
</dbReference>
<keyword evidence="5" id="KW-1185">Reference proteome</keyword>
<dbReference type="InterPro" id="IPR041948">
    <property type="entry name" value="Rnl1/2_C_sf"/>
</dbReference>
<dbReference type="EMBL" id="CP103300">
    <property type="protein sequence ID" value="UYM14109.1"/>
    <property type="molecule type" value="Genomic_DNA"/>
</dbReference>
<dbReference type="RefSeq" id="WP_262595512.1">
    <property type="nucleotide sequence ID" value="NZ_CP103300.1"/>
</dbReference>
<dbReference type="Pfam" id="PF18043">
    <property type="entry name" value="T4_Rnl2_C"/>
    <property type="match status" value="1"/>
</dbReference>
<protein>
    <recommendedName>
        <fullName evidence="6">RNA ligase domain-containing protein</fullName>
    </recommendedName>
</protein>
<evidence type="ECO:0000259" key="2">
    <source>
        <dbReference type="Pfam" id="PF09414"/>
    </source>
</evidence>
<evidence type="ECO:0000313" key="4">
    <source>
        <dbReference type="EMBL" id="UYM14109.1"/>
    </source>
</evidence>
<feature type="region of interest" description="Disordered" evidence="1">
    <location>
        <begin position="224"/>
        <end position="260"/>
    </location>
</feature>
<feature type="compositionally biased region" description="Basic and acidic residues" evidence="1">
    <location>
        <begin position="224"/>
        <end position="239"/>
    </location>
</feature>
<feature type="compositionally biased region" description="Low complexity" evidence="1">
    <location>
        <begin position="242"/>
        <end position="257"/>
    </location>
</feature>
<evidence type="ECO:0000259" key="3">
    <source>
        <dbReference type="Pfam" id="PF18043"/>
    </source>
</evidence>
<dbReference type="SUPFAM" id="SSF56091">
    <property type="entry name" value="DNA ligase/mRNA capping enzyme, catalytic domain"/>
    <property type="match status" value="1"/>
</dbReference>
<gene>
    <name evidence="4" type="ORF">NX720_14455</name>
</gene>
<evidence type="ECO:0000313" key="5">
    <source>
        <dbReference type="Proteomes" id="UP001163255"/>
    </source>
</evidence>
<dbReference type="InterPro" id="IPR040609">
    <property type="entry name" value="Rnl2_C"/>
</dbReference>
<dbReference type="Gene3D" id="1.10.10.1810">
    <property type="entry name" value="RNA ligase"/>
    <property type="match status" value="1"/>
</dbReference>